<evidence type="ECO:0000313" key="1">
    <source>
        <dbReference type="EMBL" id="GAA0575212.1"/>
    </source>
</evidence>
<accession>A0ABP3PTE6</accession>
<organism evidence="1 2">
    <name type="scientific">Craurococcus roseus</name>
    <dbReference type="NCBI Taxonomy" id="77585"/>
    <lineage>
        <taxon>Bacteria</taxon>
        <taxon>Pseudomonadati</taxon>
        <taxon>Pseudomonadota</taxon>
        <taxon>Alphaproteobacteria</taxon>
        <taxon>Acetobacterales</taxon>
        <taxon>Acetobacteraceae</taxon>
        <taxon>Craurococcus</taxon>
    </lineage>
</organism>
<name>A0ABP3PTE6_9PROT</name>
<reference evidence="2" key="1">
    <citation type="journal article" date="2019" name="Int. J. Syst. Evol. Microbiol.">
        <title>The Global Catalogue of Microorganisms (GCM) 10K type strain sequencing project: providing services to taxonomists for standard genome sequencing and annotation.</title>
        <authorList>
            <consortium name="The Broad Institute Genomics Platform"/>
            <consortium name="The Broad Institute Genome Sequencing Center for Infectious Disease"/>
            <person name="Wu L."/>
            <person name="Ma J."/>
        </authorList>
    </citation>
    <scope>NUCLEOTIDE SEQUENCE [LARGE SCALE GENOMIC DNA]</scope>
    <source>
        <strain evidence="2">JCM 9933</strain>
    </source>
</reference>
<dbReference type="EMBL" id="BAAAFZ010000011">
    <property type="protein sequence ID" value="GAA0575212.1"/>
    <property type="molecule type" value="Genomic_DNA"/>
</dbReference>
<proteinExistence type="predicted"/>
<comment type="caution">
    <text evidence="1">The sequence shown here is derived from an EMBL/GenBank/DDBJ whole genome shotgun (WGS) entry which is preliminary data.</text>
</comment>
<sequence length="138" mass="14980">MSVLPEPENWNLSTDERERVLGSLRRVGRDKGIGYLPLYTIRDVLSLDVADLAAEVESRALSALVLGPAECCIKSGALYVFDHQRLAALLAIYSETVASSGWPTEPDSFVRAIAAHWVGPEDSILPVIRKAFGETVAA</sequence>
<dbReference type="Proteomes" id="UP001501588">
    <property type="component" value="Unassembled WGS sequence"/>
</dbReference>
<evidence type="ECO:0000313" key="2">
    <source>
        <dbReference type="Proteomes" id="UP001501588"/>
    </source>
</evidence>
<keyword evidence="2" id="KW-1185">Reference proteome</keyword>
<protein>
    <submittedName>
        <fullName evidence="1">Uncharacterized protein</fullName>
    </submittedName>
</protein>
<gene>
    <name evidence="1" type="ORF">GCM10009416_12300</name>
</gene>
<dbReference type="RefSeq" id="WP_343894302.1">
    <property type="nucleotide sequence ID" value="NZ_BAAAFZ010000011.1"/>
</dbReference>